<comment type="caution">
    <text evidence="11">The sequence shown here is derived from an EMBL/GenBank/DDBJ whole genome shotgun (WGS) entry which is preliminary data.</text>
</comment>
<sequence length="581" mass="65537">MSHQIKLTRYISNFVDQLYRSGVRNVVISPGSRSTPLALTFAEYKKFDLWVDIDERSASYFALGMAKKQKEAVVLVCTSGSAAANYFPAVIEAYYSRIPLIVLTADRPHELRDVGAPQAIDQIKLYGDYVKWFHEMAVPSDIPKMLTYVRNQADRAVRTAIMPNSGVVHLNFPIQEPLLPDFSISGLWGHNSPRIVPQMNYQLDETTLTEILTLITDKKRGLLVCGPDNTEGITEAVNHLAENWNLPILADPLSPLRNGSHSKTHIIECYDAILKMPEVRKQVKIDFIIRVGAMPISKAYLQLLQENTDMEHFVIEAVEGHREPVGLKTHFIYGDPVKILAQLANVSLYYDPSYLKAWQNWNDETKQILSEINQEELTEGHTVLGIQSVIPKDQIFFVGNSMPIRDVDSFWFCHERAIEVFANRGTNGIDGIVSTAVGMSATGKHTTLLIGDISFLHSMNGLLLARNYNLSLTIVLVNNDGGGIFSFLPQAKQQSPYYELLFGTSQSMDMEKLAKAFDINYHCPKNWQDYLDSLAQSYEEGGLSIIEVQTDRNENVLWHQTKWNKVGQKLLGLMQKNENVL</sequence>
<evidence type="ECO:0000256" key="6">
    <source>
        <dbReference type="ARBA" id="ARBA00023211"/>
    </source>
</evidence>
<gene>
    <name evidence="7 11" type="primary">menD</name>
    <name evidence="11" type="ORF">ACFOY7_17165</name>
</gene>
<comment type="function">
    <text evidence="7">Catalyzes the thiamine diphosphate-dependent decarboxylation of 2-oxoglutarate and the subsequent addition of the resulting succinic semialdehyde-thiamine pyrophosphate anion to isochorismate to yield 2-succinyl-5-enolpyruvyl-6-hydroxy-3-cyclohexene-1-carboxylate (SEPHCHC).</text>
</comment>
<evidence type="ECO:0000256" key="5">
    <source>
        <dbReference type="ARBA" id="ARBA00023052"/>
    </source>
</evidence>
<dbReference type="PIRSF" id="PIRSF004983">
    <property type="entry name" value="MenD"/>
    <property type="match status" value="1"/>
</dbReference>
<evidence type="ECO:0000313" key="11">
    <source>
        <dbReference type="EMBL" id="MFC4404803.1"/>
    </source>
</evidence>
<dbReference type="Pfam" id="PF16582">
    <property type="entry name" value="TPP_enzyme_M_2"/>
    <property type="match status" value="1"/>
</dbReference>
<dbReference type="CDD" id="cd02009">
    <property type="entry name" value="TPP_SHCHC_synthase"/>
    <property type="match status" value="1"/>
</dbReference>
<dbReference type="InterPro" id="IPR029035">
    <property type="entry name" value="DHS-like_NAD/FAD-binding_dom"/>
</dbReference>
<keyword evidence="1 7" id="KW-0474">Menaquinone biosynthesis</keyword>
<dbReference type="InterPro" id="IPR029061">
    <property type="entry name" value="THDP-binding"/>
</dbReference>
<evidence type="ECO:0000256" key="3">
    <source>
        <dbReference type="ARBA" id="ARBA00022723"/>
    </source>
</evidence>
<comment type="pathway">
    <text evidence="7">Quinol/quinone metabolism; menaquinone biosynthesis.</text>
</comment>
<dbReference type="HAMAP" id="MF_01659">
    <property type="entry name" value="MenD"/>
    <property type="match status" value="1"/>
</dbReference>
<dbReference type="Gene3D" id="3.40.50.970">
    <property type="match status" value="2"/>
</dbReference>
<dbReference type="EC" id="2.2.1.9" evidence="7"/>
<dbReference type="EMBL" id="JBHSDT010000008">
    <property type="protein sequence ID" value="MFC4404803.1"/>
    <property type="molecule type" value="Genomic_DNA"/>
</dbReference>
<dbReference type="PANTHER" id="PTHR42916">
    <property type="entry name" value="2-SUCCINYL-5-ENOLPYRUVYL-6-HYDROXY-3-CYCLOHEXENE-1-CARBOXYLATE SYNTHASE"/>
    <property type="match status" value="1"/>
</dbReference>
<dbReference type="SUPFAM" id="SSF52518">
    <property type="entry name" value="Thiamin diphosphate-binding fold (THDP-binding)"/>
    <property type="match status" value="2"/>
</dbReference>
<dbReference type="InterPro" id="IPR032264">
    <property type="entry name" value="MenD_middle"/>
</dbReference>
<comment type="subunit">
    <text evidence="7">Homodimer.</text>
</comment>
<dbReference type="NCBIfam" id="TIGR00173">
    <property type="entry name" value="menD"/>
    <property type="match status" value="1"/>
</dbReference>
<dbReference type="InterPro" id="IPR011766">
    <property type="entry name" value="TPP_enzyme_TPP-bd"/>
</dbReference>
<dbReference type="GO" id="GO:0070204">
    <property type="term" value="F:2-succinyl-5-enolpyruvyl-6-hydroxy-3-cyclohexene-1-carboxylic-acid synthase activity"/>
    <property type="evidence" value="ECO:0007669"/>
    <property type="project" value="UniProtKB-EC"/>
</dbReference>
<proteinExistence type="inferred from homology"/>
<evidence type="ECO:0000259" key="8">
    <source>
        <dbReference type="Pfam" id="PF02775"/>
    </source>
</evidence>
<accession>A0ABV8X0G1</accession>
<dbReference type="InterPro" id="IPR004433">
    <property type="entry name" value="MenaQ_synth_MenD"/>
</dbReference>
<keyword evidence="3 7" id="KW-0479">Metal-binding</keyword>
<keyword evidence="4 7" id="KW-0460">Magnesium</keyword>
<keyword evidence="2 7" id="KW-0808">Transferase</keyword>
<reference evidence="12" key="1">
    <citation type="journal article" date="2019" name="Int. J. Syst. Evol. Microbiol.">
        <title>The Global Catalogue of Microorganisms (GCM) 10K type strain sequencing project: providing services to taxonomists for standard genome sequencing and annotation.</title>
        <authorList>
            <consortium name="The Broad Institute Genomics Platform"/>
            <consortium name="The Broad Institute Genome Sequencing Center for Infectious Disease"/>
            <person name="Wu L."/>
            <person name="Ma J."/>
        </authorList>
    </citation>
    <scope>NUCLEOTIDE SEQUENCE [LARGE SCALE GENOMIC DNA]</scope>
    <source>
        <strain evidence="12">CCUG 37865</strain>
    </source>
</reference>
<comment type="catalytic activity">
    <reaction evidence="7">
        <text>isochorismate + 2-oxoglutarate + H(+) = 5-enolpyruvoyl-6-hydroxy-2-succinyl-cyclohex-3-ene-1-carboxylate + CO2</text>
        <dbReference type="Rhea" id="RHEA:25593"/>
        <dbReference type="ChEBI" id="CHEBI:15378"/>
        <dbReference type="ChEBI" id="CHEBI:16526"/>
        <dbReference type="ChEBI" id="CHEBI:16810"/>
        <dbReference type="ChEBI" id="CHEBI:29780"/>
        <dbReference type="ChEBI" id="CHEBI:58818"/>
        <dbReference type="EC" id="2.2.1.9"/>
    </reaction>
</comment>
<evidence type="ECO:0000256" key="1">
    <source>
        <dbReference type="ARBA" id="ARBA00022428"/>
    </source>
</evidence>
<protein>
    <recommendedName>
        <fullName evidence="7">2-succinyl-5-enolpyruvyl-6-hydroxy-3-cyclohexene-1-carboxylate synthase</fullName>
        <shortName evidence="7">SEPHCHC synthase</shortName>
        <ecNumber evidence="7">2.2.1.9</ecNumber>
    </recommendedName>
    <alternativeName>
        <fullName evidence="7">Menaquinone biosynthesis protein MenD</fullName>
    </alternativeName>
</protein>
<dbReference type="Pfam" id="PF02775">
    <property type="entry name" value="TPP_enzyme_C"/>
    <property type="match status" value="1"/>
</dbReference>
<comment type="pathway">
    <text evidence="7">Quinol/quinone metabolism; 1,4-dihydroxy-2-naphthoate biosynthesis; 1,4-dihydroxy-2-naphthoate from chorismate: step 2/7.</text>
</comment>
<comment type="cofactor">
    <cofactor evidence="7">
        <name>thiamine diphosphate</name>
        <dbReference type="ChEBI" id="CHEBI:58937"/>
    </cofactor>
    <text evidence="7">Binds 1 thiamine pyrophosphate per subunit.</text>
</comment>
<comment type="similarity">
    <text evidence="7">Belongs to the TPP enzyme family. MenD subfamily.</text>
</comment>
<keyword evidence="12" id="KW-1185">Reference proteome</keyword>
<evidence type="ECO:0000256" key="7">
    <source>
        <dbReference type="HAMAP-Rule" id="MF_01659"/>
    </source>
</evidence>
<dbReference type="Proteomes" id="UP001595882">
    <property type="component" value="Unassembled WGS sequence"/>
</dbReference>
<evidence type="ECO:0000313" key="12">
    <source>
        <dbReference type="Proteomes" id="UP001595882"/>
    </source>
</evidence>
<dbReference type="PANTHER" id="PTHR42916:SF1">
    <property type="entry name" value="PROTEIN PHYLLO, CHLOROPLASTIC"/>
    <property type="match status" value="1"/>
</dbReference>
<evidence type="ECO:0000256" key="2">
    <source>
        <dbReference type="ARBA" id="ARBA00022679"/>
    </source>
</evidence>
<dbReference type="Gene3D" id="3.40.50.1220">
    <property type="entry name" value="TPP-binding domain"/>
    <property type="match status" value="1"/>
</dbReference>
<name>A0ABV8X0G1_9BACI</name>
<dbReference type="SUPFAM" id="SSF52467">
    <property type="entry name" value="DHS-like NAD/FAD-binding domain"/>
    <property type="match status" value="1"/>
</dbReference>
<organism evidence="11 12">
    <name type="scientific">Gracilibacillus xinjiangensis</name>
    <dbReference type="NCBI Taxonomy" id="1193282"/>
    <lineage>
        <taxon>Bacteria</taxon>
        <taxon>Bacillati</taxon>
        <taxon>Bacillota</taxon>
        <taxon>Bacilli</taxon>
        <taxon>Bacillales</taxon>
        <taxon>Bacillaceae</taxon>
        <taxon>Gracilibacillus</taxon>
    </lineage>
</organism>
<evidence type="ECO:0000259" key="10">
    <source>
        <dbReference type="Pfam" id="PF16582"/>
    </source>
</evidence>
<comment type="cofactor">
    <cofactor evidence="7">
        <name>Mg(2+)</name>
        <dbReference type="ChEBI" id="CHEBI:18420"/>
    </cofactor>
    <cofactor evidence="7">
        <name>Mn(2+)</name>
        <dbReference type="ChEBI" id="CHEBI:29035"/>
    </cofactor>
</comment>
<feature type="domain" description="Menaquinone biosynthesis protein MenD middle" evidence="10">
    <location>
        <begin position="217"/>
        <end position="398"/>
    </location>
</feature>
<dbReference type="CDD" id="cd07037">
    <property type="entry name" value="TPP_PYR_MenD"/>
    <property type="match status" value="1"/>
</dbReference>
<evidence type="ECO:0000259" key="9">
    <source>
        <dbReference type="Pfam" id="PF02776"/>
    </source>
</evidence>
<evidence type="ECO:0000256" key="4">
    <source>
        <dbReference type="ARBA" id="ARBA00022842"/>
    </source>
</evidence>
<dbReference type="InterPro" id="IPR012001">
    <property type="entry name" value="Thiamin_PyroP_enz_TPP-bd_dom"/>
</dbReference>
<keyword evidence="6 7" id="KW-0464">Manganese</keyword>
<feature type="domain" description="Thiamine pyrophosphate enzyme N-terminal TPP-binding" evidence="9">
    <location>
        <begin position="14"/>
        <end position="124"/>
    </location>
</feature>
<dbReference type="Pfam" id="PF02776">
    <property type="entry name" value="TPP_enzyme_N"/>
    <property type="match status" value="1"/>
</dbReference>
<keyword evidence="5 7" id="KW-0786">Thiamine pyrophosphate</keyword>
<feature type="domain" description="Thiamine pyrophosphate enzyme TPP-binding" evidence="8">
    <location>
        <begin position="434"/>
        <end position="548"/>
    </location>
</feature>
<dbReference type="RefSeq" id="WP_390253781.1">
    <property type="nucleotide sequence ID" value="NZ_JBHSDT010000008.1"/>
</dbReference>